<evidence type="ECO:0000256" key="4">
    <source>
        <dbReference type="SAM" id="SignalP"/>
    </source>
</evidence>
<evidence type="ECO:0000256" key="2">
    <source>
        <dbReference type="ARBA" id="ARBA00005695"/>
    </source>
</evidence>
<dbReference type="RefSeq" id="WP_159598874.1">
    <property type="nucleotide sequence ID" value="NZ_CACSAS010000001.1"/>
</dbReference>
<dbReference type="CDD" id="cd08503">
    <property type="entry name" value="PBP2_NikA_DppA_OppA_like_17"/>
    <property type="match status" value="1"/>
</dbReference>
<keyword evidence="7" id="KW-1185">Reference proteome</keyword>
<dbReference type="PIRSF" id="PIRSF002741">
    <property type="entry name" value="MppA"/>
    <property type="match status" value="1"/>
</dbReference>
<comment type="similarity">
    <text evidence="2">Belongs to the bacterial solute-binding protein 5 family.</text>
</comment>
<dbReference type="Gene3D" id="3.90.76.10">
    <property type="entry name" value="Dipeptide-binding Protein, Domain 1"/>
    <property type="match status" value="1"/>
</dbReference>
<dbReference type="SUPFAM" id="SSF53850">
    <property type="entry name" value="Periplasmic binding protein-like II"/>
    <property type="match status" value="1"/>
</dbReference>
<protein>
    <submittedName>
        <fullName evidence="6">Glutathione-binding protein GsiB</fullName>
    </submittedName>
</protein>
<dbReference type="PANTHER" id="PTHR30290:SF38">
    <property type="entry name" value="D,D-DIPEPTIDE-BINDING PERIPLASMIC PROTEIN DDPA-RELATED"/>
    <property type="match status" value="1"/>
</dbReference>
<feature type="chain" id="PRO_5024935206" evidence="4">
    <location>
        <begin position="26"/>
        <end position="499"/>
    </location>
</feature>
<dbReference type="Gene3D" id="3.40.190.10">
    <property type="entry name" value="Periplasmic binding protein-like II"/>
    <property type="match status" value="1"/>
</dbReference>
<keyword evidence="3 4" id="KW-0732">Signal</keyword>
<dbReference type="InterPro" id="IPR000914">
    <property type="entry name" value="SBP_5_dom"/>
</dbReference>
<dbReference type="GO" id="GO:1904680">
    <property type="term" value="F:peptide transmembrane transporter activity"/>
    <property type="evidence" value="ECO:0007669"/>
    <property type="project" value="TreeGrafter"/>
</dbReference>
<dbReference type="Pfam" id="PF00496">
    <property type="entry name" value="SBP_bac_5"/>
    <property type="match status" value="1"/>
</dbReference>
<dbReference type="PANTHER" id="PTHR30290">
    <property type="entry name" value="PERIPLASMIC BINDING COMPONENT OF ABC TRANSPORTER"/>
    <property type="match status" value="1"/>
</dbReference>
<dbReference type="Proteomes" id="UP000433050">
    <property type="component" value="Unassembled WGS sequence"/>
</dbReference>
<evidence type="ECO:0000256" key="3">
    <source>
        <dbReference type="ARBA" id="ARBA00022729"/>
    </source>
</evidence>
<comment type="subcellular location">
    <subcellularLocation>
        <location evidence="1">Periplasm</location>
    </subcellularLocation>
</comment>
<reference evidence="6 7" key="1">
    <citation type="submission" date="2019-12" db="EMBL/GenBank/DDBJ databases">
        <authorList>
            <person name="Reyes-Prieto M."/>
        </authorList>
    </citation>
    <scope>NUCLEOTIDE SEQUENCE [LARGE SCALE GENOMIC DNA]</scope>
    <source>
        <strain evidence="6">HF14-78462</strain>
    </source>
</reference>
<feature type="domain" description="Solute-binding protein family 5" evidence="5">
    <location>
        <begin position="70"/>
        <end position="418"/>
    </location>
</feature>
<accession>A0A5S9P3U1</accession>
<proteinExistence type="inferred from homology"/>
<gene>
    <name evidence="6" type="primary">gsiB</name>
    <name evidence="6" type="ORF">STARVERO_02193</name>
</gene>
<dbReference type="Gene3D" id="3.10.105.10">
    <property type="entry name" value="Dipeptide-binding Protein, Domain 3"/>
    <property type="match status" value="1"/>
</dbReference>
<evidence type="ECO:0000259" key="5">
    <source>
        <dbReference type="Pfam" id="PF00496"/>
    </source>
</evidence>
<sequence length="499" mass="55214">MKKRIIGALGAAAVSLAALMAPAMADGNLRVAIPANLNTLDAAKTKLGEEYIMNFLVFSGLTEVDGKGGVKPDLAESWTKSDDQKTWTFKLRPGVKFHDGRLLEAEDVKATIQRIQDKSTGSTARVNFDIVESIETPDKQTVVFKLKIPYSGFAELFGDRQVRILPRDKFDTVATSPVGTGPFIFKSFTPGDRVELVKNPDYFVAGEPKLDAITLRIMPESAAQIAALETGDIDLVWNLPLESIDQMKKNPDVVVDSTPTSTWDGLIMNAAQKPFDDKRVRKAILMTLDKPALVEVALYGQGTPTHTMIPPSHPYFNKDLPISTPDIEGAKKLLAEAGYPNGFEATLYVPVGRPTRERLGIAAKELLAPIGIKVDLQRVPWDKFVKEIEGKAAFYTDGFFSRPTIDTSIYPFFHSTGSWNTQLWNYKNPEIDKVLDDARAAKTEEERAALYNKFQALAEDDPAGAIPYVLNHVNAYRKNVKGFSSSPMMWLDLRETTIQ</sequence>
<evidence type="ECO:0000256" key="1">
    <source>
        <dbReference type="ARBA" id="ARBA00004418"/>
    </source>
</evidence>
<evidence type="ECO:0000313" key="6">
    <source>
        <dbReference type="EMBL" id="CAA0097800.1"/>
    </source>
</evidence>
<dbReference type="GO" id="GO:0015833">
    <property type="term" value="P:peptide transport"/>
    <property type="evidence" value="ECO:0007669"/>
    <property type="project" value="TreeGrafter"/>
</dbReference>
<organism evidence="6 7">
    <name type="scientific">Starkeya nomas</name>
    <dbReference type="NCBI Taxonomy" id="2666134"/>
    <lineage>
        <taxon>Bacteria</taxon>
        <taxon>Pseudomonadati</taxon>
        <taxon>Pseudomonadota</taxon>
        <taxon>Alphaproteobacteria</taxon>
        <taxon>Hyphomicrobiales</taxon>
        <taxon>Xanthobacteraceae</taxon>
        <taxon>Starkeya</taxon>
    </lineage>
</organism>
<dbReference type="EMBL" id="CACSAS010000001">
    <property type="protein sequence ID" value="CAA0097800.1"/>
    <property type="molecule type" value="Genomic_DNA"/>
</dbReference>
<feature type="signal peptide" evidence="4">
    <location>
        <begin position="1"/>
        <end position="25"/>
    </location>
</feature>
<dbReference type="InterPro" id="IPR039424">
    <property type="entry name" value="SBP_5"/>
</dbReference>
<evidence type="ECO:0000313" key="7">
    <source>
        <dbReference type="Proteomes" id="UP000433050"/>
    </source>
</evidence>
<dbReference type="InterPro" id="IPR030678">
    <property type="entry name" value="Peptide/Ni-bd"/>
</dbReference>
<dbReference type="GO" id="GO:0043190">
    <property type="term" value="C:ATP-binding cassette (ABC) transporter complex"/>
    <property type="evidence" value="ECO:0007669"/>
    <property type="project" value="InterPro"/>
</dbReference>
<name>A0A5S9P3U1_9HYPH</name>
<dbReference type="GO" id="GO:0030288">
    <property type="term" value="C:outer membrane-bounded periplasmic space"/>
    <property type="evidence" value="ECO:0007669"/>
    <property type="project" value="UniProtKB-ARBA"/>
</dbReference>
<dbReference type="AlphaFoldDB" id="A0A5S9P3U1"/>